<evidence type="ECO:0000256" key="1">
    <source>
        <dbReference type="ARBA" id="ARBA00004123"/>
    </source>
</evidence>
<dbReference type="InterPro" id="IPR036678">
    <property type="entry name" value="MutS_con_dom_sf"/>
</dbReference>
<evidence type="ECO:0000256" key="7">
    <source>
        <dbReference type="ARBA" id="ARBA00023204"/>
    </source>
</evidence>
<dbReference type="Pfam" id="PF01624">
    <property type="entry name" value="MutS_I"/>
    <property type="match status" value="1"/>
</dbReference>
<comment type="function">
    <text evidence="9">Component of the post-replicative DNA mismatch repair system (MMR).</text>
</comment>
<dbReference type="SMART" id="SM00533">
    <property type="entry name" value="MUTSd"/>
    <property type="match status" value="1"/>
</dbReference>
<keyword evidence="5" id="KW-0067">ATP-binding</keyword>
<dbReference type="FunFam" id="3.40.1170.10:FF:000003">
    <property type="entry name" value="DNA mismatch repair protein"/>
    <property type="match status" value="1"/>
</dbReference>
<dbReference type="PANTHER" id="PTHR11361">
    <property type="entry name" value="DNA MISMATCH REPAIR PROTEIN MUTS FAMILY MEMBER"/>
    <property type="match status" value="1"/>
</dbReference>
<dbReference type="GO" id="GO:0005524">
    <property type="term" value="F:ATP binding"/>
    <property type="evidence" value="ECO:0007669"/>
    <property type="project" value="UniProtKB-KW"/>
</dbReference>
<dbReference type="GO" id="GO:0140664">
    <property type="term" value="F:ATP-dependent DNA damage sensor activity"/>
    <property type="evidence" value="ECO:0007669"/>
    <property type="project" value="InterPro"/>
</dbReference>
<dbReference type="FunFam" id="3.40.50.300:FF:000523">
    <property type="entry name" value="DNA mismatch repair protein"/>
    <property type="match status" value="1"/>
</dbReference>
<comment type="similarity">
    <text evidence="2 9">Belongs to the DNA mismatch repair MutS family.</text>
</comment>
<keyword evidence="4 9" id="KW-0227">DNA damage</keyword>
<dbReference type="NCBIfam" id="NF003810">
    <property type="entry name" value="PRK05399.1"/>
    <property type="match status" value="1"/>
</dbReference>
<dbReference type="PIRSF" id="PIRSF005813">
    <property type="entry name" value="MSH2"/>
    <property type="match status" value="1"/>
</dbReference>
<evidence type="ECO:0000256" key="4">
    <source>
        <dbReference type="ARBA" id="ARBA00022763"/>
    </source>
</evidence>
<dbReference type="Pfam" id="PF00488">
    <property type="entry name" value="MutS_V"/>
    <property type="match status" value="1"/>
</dbReference>
<keyword evidence="8" id="KW-0539">Nucleus</keyword>
<organism evidence="11">
    <name type="scientific">Notodromas monacha</name>
    <dbReference type="NCBI Taxonomy" id="399045"/>
    <lineage>
        <taxon>Eukaryota</taxon>
        <taxon>Metazoa</taxon>
        <taxon>Ecdysozoa</taxon>
        <taxon>Arthropoda</taxon>
        <taxon>Crustacea</taxon>
        <taxon>Oligostraca</taxon>
        <taxon>Ostracoda</taxon>
        <taxon>Podocopa</taxon>
        <taxon>Podocopida</taxon>
        <taxon>Cypridocopina</taxon>
        <taxon>Cypridoidea</taxon>
        <taxon>Cyprididae</taxon>
        <taxon>Notodromas</taxon>
    </lineage>
</organism>
<keyword evidence="7 9" id="KW-0234">DNA repair</keyword>
<gene>
    <name evidence="11" type="ORF">NMOB1V02_LOCUS3833</name>
</gene>
<dbReference type="InterPro" id="IPR016151">
    <property type="entry name" value="DNA_mismatch_repair_MutS_N"/>
</dbReference>
<evidence type="ECO:0000256" key="2">
    <source>
        <dbReference type="ARBA" id="ARBA00006271"/>
    </source>
</evidence>
<dbReference type="GO" id="GO:0030983">
    <property type="term" value="F:mismatched DNA binding"/>
    <property type="evidence" value="ECO:0007669"/>
    <property type="project" value="InterPro"/>
</dbReference>
<dbReference type="InterPro" id="IPR007860">
    <property type="entry name" value="DNA_mmatch_repair_MutS_con_dom"/>
</dbReference>
<dbReference type="Pfam" id="PF05188">
    <property type="entry name" value="MutS_II"/>
    <property type="match status" value="1"/>
</dbReference>
<dbReference type="Pfam" id="PF05192">
    <property type="entry name" value="MutS_III"/>
    <property type="match status" value="1"/>
</dbReference>
<dbReference type="InterPro" id="IPR011184">
    <property type="entry name" value="DNA_mismatch_repair_Msh2"/>
</dbReference>
<dbReference type="EMBL" id="OA882579">
    <property type="protein sequence ID" value="CAD7276055.1"/>
    <property type="molecule type" value="Genomic_DNA"/>
</dbReference>
<evidence type="ECO:0000256" key="9">
    <source>
        <dbReference type="RuleBase" id="RU003756"/>
    </source>
</evidence>
<dbReference type="InterPro" id="IPR036187">
    <property type="entry name" value="DNA_mismatch_repair_MutS_sf"/>
</dbReference>
<dbReference type="Proteomes" id="UP000678499">
    <property type="component" value="Unassembled WGS sequence"/>
</dbReference>
<evidence type="ECO:0000256" key="3">
    <source>
        <dbReference type="ARBA" id="ARBA00022741"/>
    </source>
</evidence>
<evidence type="ECO:0000259" key="10">
    <source>
        <dbReference type="PROSITE" id="PS00486"/>
    </source>
</evidence>
<dbReference type="EMBL" id="CAJPEX010000542">
    <property type="protein sequence ID" value="CAG0916207.1"/>
    <property type="molecule type" value="Genomic_DNA"/>
</dbReference>
<dbReference type="GO" id="GO:0006312">
    <property type="term" value="P:mitotic recombination"/>
    <property type="evidence" value="ECO:0007669"/>
    <property type="project" value="TreeGrafter"/>
</dbReference>
<accession>A0A7R9BIM0</accession>
<dbReference type="GO" id="GO:0006298">
    <property type="term" value="P:mismatch repair"/>
    <property type="evidence" value="ECO:0007669"/>
    <property type="project" value="InterPro"/>
</dbReference>
<comment type="subcellular location">
    <subcellularLocation>
        <location evidence="1">Nucleus</location>
    </subcellularLocation>
</comment>
<dbReference type="Gene3D" id="3.40.50.300">
    <property type="entry name" value="P-loop containing nucleotide triphosphate hydrolases"/>
    <property type="match status" value="1"/>
</dbReference>
<evidence type="ECO:0000256" key="5">
    <source>
        <dbReference type="ARBA" id="ARBA00022840"/>
    </source>
</evidence>
<protein>
    <recommendedName>
        <fullName evidence="10">DNA mismatch repair proteins mutS family domain-containing protein</fullName>
    </recommendedName>
</protein>
<dbReference type="Gene3D" id="1.10.1420.10">
    <property type="match status" value="2"/>
</dbReference>
<evidence type="ECO:0000256" key="6">
    <source>
        <dbReference type="ARBA" id="ARBA00023125"/>
    </source>
</evidence>
<dbReference type="SUPFAM" id="SSF48334">
    <property type="entry name" value="DNA repair protein MutS, domain III"/>
    <property type="match status" value="1"/>
</dbReference>
<dbReference type="Pfam" id="PF05190">
    <property type="entry name" value="MutS_IV"/>
    <property type="match status" value="1"/>
</dbReference>
<feature type="domain" description="DNA mismatch repair proteins mutS family" evidence="10">
    <location>
        <begin position="748"/>
        <end position="764"/>
    </location>
</feature>
<dbReference type="SMART" id="SM00534">
    <property type="entry name" value="MUTSac"/>
    <property type="match status" value="1"/>
</dbReference>
<name>A0A7R9BIM0_9CRUS</name>
<dbReference type="InterPro" id="IPR000432">
    <property type="entry name" value="DNA_mismatch_repair_MutS_C"/>
</dbReference>
<dbReference type="Gene3D" id="3.40.1170.10">
    <property type="entry name" value="DNA repair protein MutS, domain I"/>
    <property type="match status" value="1"/>
</dbReference>
<dbReference type="PROSITE" id="PS00486">
    <property type="entry name" value="DNA_MISMATCH_REPAIR_2"/>
    <property type="match status" value="1"/>
</dbReference>
<dbReference type="InterPro" id="IPR007695">
    <property type="entry name" value="DNA_mismatch_repair_MutS-lik_N"/>
</dbReference>
<keyword evidence="6 9" id="KW-0238">DNA-binding</keyword>
<dbReference type="OrthoDB" id="295033at2759"/>
<keyword evidence="12" id="KW-1185">Reference proteome</keyword>
<dbReference type="GO" id="GO:0032301">
    <property type="term" value="C:MutSalpha complex"/>
    <property type="evidence" value="ECO:0007669"/>
    <property type="project" value="TreeGrafter"/>
</dbReference>
<keyword evidence="3 9" id="KW-0547">Nucleotide-binding</keyword>
<dbReference type="InterPro" id="IPR027417">
    <property type="entry name" value="P-loop_NTPase"/>
</dbReference>
<dbReference type="AlphaFoldDB" id="A0A7R9BIM0"/>
<dbReference type="InterPro" id="IPR045076">
    <property type="entry name" value="MutS"/>
</dbReference>
<dbReference type="InterPro" id="IPR007861">
    <property type="entry name" value="DNA_mismatch_repair_MutS_clamp"/>
</dbReference>
<evidence type="ECO:0000313" key="12">
    <source>
        <dbReference type="Proteomes" id="UP000678499"/>
    </source>
</evidence>
<evidence type="ECO:0000313" key="11">
    <source>
        <dbReference type="EMBL" id="CAD7276055.1"/>
    </source>
</evidence>
<dbReference type="InterPro" id="IPR007696">
    <property type="entry name" value="DNA_mismatch_repair_MutS_core"/>
</dbReference>
<sequence length="942" mass="103982">MERDGDENQAIKIDASEEKPFLSFFAKLPEKPATTIRIFDHDDYYTCHGADAVFAANELFHSKAVLKFMGSGGKKVEYVTMSKTNFEAFLRDLLLVRQYRVEMFINHGTKSNPNWELGHTGSPGNLFQFEDVLFGSSSQSVSSLLAAIKFGQDQGQKTVGLAVLDPGARHIFVKEFPDNETFSALEAVLVQIDPKECLIPVENAGKAAESTSKASPGTSVSGIVERAGILVSSLPKADFSSKDVVQDLSRLLKFKKGTLADAAVIPETQKLFAMGALAGIIKFLKLMSDESNFSTYKIQELNSSTWMRLDAAAVKALNVLPLPNESSKTGSLLGILSKCRTAQGQRRLRQWIKQPLTDVNKIEERLNVVETFVMDTSLKLSLREDMLRKLPDFQRIKKRLLTGSANLQDYYRLYTSLNGIPSLLSSLSANEGTHISTIDAMFVQPLQQQFVGTSKLLQMIEFSVDLDKAANGEFVIKTGVDEDLDGLLEELSNLAAAMKADWDVVMKDLQLDSKSLKLESTDQLGYFYRVTMKDEKTLRNNSKYKMIDANKAGFRFASGTLKRLNAEYMTAKKSYNEQEVTIVKELCKVAVTYLDTMQAINDITAELDILCAFAAAATSVPIPYVRPKILPASEGRISLVNARHPCLELQDGISFIPNSAEFRHDGKRFWIITGPNMGGKSTFIRSVGCAVLMAQLGSFVACDEAVISVRDGILARVGAGDDATRGVSTFMAEMLDAAAILRSATDKSLIIIDELGRGTSTYDGFGLAWGISEHIARKLASFCLFATHFHELTALDDEVDCVGNVHVSAVTSNDQLTLLYEVKPGVCDQSFGIHVAEMVKFPVEVIQDARRKLALLEDFSSDVVKGTELEGSTAEAAKRRRETKEAGRKLIADFVGKMKQYKKEGMSAEEAFLKMQEMKRLILTEDNLYVKDLLARNGIQLN</sequence>
<dbReference type="SUPFAM" id="SSF52540">
    <property type="entry name" value="P-loop containing nucleoside triphosphate hydrolases"/>
    <property type="match status" value="1"/>
</dbReference>
<dbReference type="FunFam" id="3.30.420.110:FF:000002">
    <property type="entry name" value="DNA mismatch repair protein"/>
    <property type="match status" value="1"/>
</dbReference>
<evidence type="ECO:0000256" key="8">
    <source>
        <dbReference type="ARBA" id="ARBA00023242"/>
    </source>
</evidence>
<dbReference type="Gene3D" id="3.30.420.110">
    <property type="entry name" value="MutS, connector domain"/>
    <property type="match status" value="1"/>
</dbReference>
<proteinExistence type="inferred from homology"/>
<dbReference type="PANTHER" id="PTHR11361:SF35">
    <property type="entry name" value="DNA MISMATCH REPAIR PROTEIN MSH2"/>
    <property type="match status" value="1"/>
</dbReference>
<reference evidence="11" key="1">
    <citation type="submission" date="2020-11" db="EMBL/GenBank/DDBJ databases">
        <authorList>
            <person name="Tran Van P."/>
        </authorList>
    </citation>
    <scope>NUCLEOTIDE SEQUENCE</scope>
</reference>